<dbReference type="AlphaFoldDB" id="A0A6A6ZTZ6"/>
<dbReference type="Proteomes" id="UP000799424">
    <property type="component" value="Unassembled WGS sequence"/>
</dbReference>
<dbReference type="InterPro" id="IPR029476">
    <property type="entry name" value="DNase_NucA_NucB"/>
</dbReference>
<keyword evidence="1" id="KW-0732">Signal</keyword>
<keyword evidence="4" id="KW-1185">Reference proteome</keyword>
<sequence length="249" mass="27633">MAASKTVVLVTCLLSLFSNSILAIPADQAVNQLAAVEKRNERSNPKPLVLDISEWAGIAELNCWSMLCRYHGERVWQRAVSASANDRHRTASGADMVPFHTDQLASRHTERINDNTVSAEEFPWASMEEGGNEAAVMPATEDEQGGQGRALSSAYQTQNVNRGDWFKITFNPPNRRGRYCRALHEEPPNTRICDEDPAQTIFGSTAVKLAKFAFVLERVGKPFGFRRLNPGKGTRSVEVEVEVELPFEA</sequence>
<name>A0A6A6ZTZ6_9PLEO</name>
<evidence type="ECO:0000259" key="2">
    <source>
        <dbReference type="Pfam" id="PF14040"/>
    </source>
</evidence>
<reference evidence="3" key="1">
    <citation type="journal article" date="2020" name="Stud. Mycol.">
        <title>101 Dothideomycetes genomes: a test case for predicting lifestyles and emergence of pathogens.</title>
        <authorList>
            <person name="Haridas S."/>
            <person name="Albert R."/>
            <person name="Binder M."/>
            <person name="Bloem J."/>
            <person name="Labutti K."/>
            <person name="Salamov A."/>
            <person name="Andreopoulos B."/>
            <person name="Baker S."/>
            <person name="Barry K."/>
            <person name="Bills G."/>
            <person name="Bluhm B."/>
            <person name="Cannon C."/>
            <person name="Castanera R."/>
            <person name="Culley D."/>
            <person name="Daum C."/>
            <person name="Ezra D."/>
            <person name="Gonzalez J."/>
            <person name="Henrissat B."/>
            <person name="Kuo A."/>
            <person name="Liang C."/>
            <person name="Lipzen A."/>
            <person name="Lutzoni F."/>
            <person name="Magnuson J."/>
            <person name="Mondo S."/>
            <person name="Nolan M."/>
            <person name="Ohm R."/>
            <person name="Pangilinan J."/>
            <person name="Park H.-J."/>
            <person name="Ramirez L."/>
            <person name="Alfaro M."/>
            <person name="Sun H."/>
            <person name="Tritt A."/>
            <person name="Yoshinaga Y."/>
            <person name="Zwiers L.-H."/>
            <person name="Turgeon B."/>
            <person name="Goodwin S."/>
            <person name="Spatafora J."/>
            <person name="Crous P."/>
            <person name="Grigoriev I."/>
        </authorList>
    </citation>
    <scope>NUCLEOTIDE SEQUENCE</scope>
    <source>
        <strain evidence="3">CBS 113818</strain>
    </source>
</reference>
<organism evidence="3 4">
    <name type="scientific">Ophiobolus disseminans</name>
    <dbReference type="NCBI Taxonomy" id="1469910"/>
    <lineage>
        <taxon>Eukaryota</taxon>
        <taxon>Fungi</taxon>
        <taxon>Dikarya</taxon>
        <taxon>Ascomycota</taxon>
        <taxon>Pezizomycotina</taxon>
        <taxon>Dothideomycetes</taxon>
        <taxon>Pleosporomycetidae</taxon>
        <taxon>Pleosporales</taxon>
        <taxon>Pleosporineae</taxon>
        <taxon>Phaeosphaeriaceae</taxon>
        <taxon>Ophiobolus</taxon>
    </lineage>
</organism>
<feature type="signal peptide" evidence="1">
    <location>
        <begin position="1"/>
        <end position="23"/>
    </location>
</feature>
<gene>
    <name evidence="3" type="ORF">CC86DRAFT_384344</name>
</gene>
<dbReference type="Pfam" id="PF14040">
    <property type="entry name" value="DNase_NucA_NucB"/>
    <property type="match status" value="1"/>
</dbReference>
<evidence type="ECO:0000313" key="4">
    <source>
        <dbReference type="Proteomes" id="UP000799424"/>
    </source>
</evidence>
<dbReference type="OrthoDB" id="3659543at2759"/>
<protein>
    <recommendedName>
        <fullName evidence="2">Deoxyribonuclease NucA/NucB domain-containing protein</fullName>
    </recommendedName>
</protein>
<feature type="domain" description="Deoxyribonuclease NucA/NucB" evidence="2">
    <location>
        <begin position="63"/>
        <end position="169"/>
    </location>
</feature>
<evidence type="ECO:0000256" key="1">
    <source>
        <dbReference type="SAM" id="SignalP"/>
    </source>
</evidence>
<feature type="chain" id="PRO_5025444014" description="Deoxyribonuclease NucA/NucB domain-containing protein" evidence="1">
    <location>
        <begin position="24"/>
        <end position="249"/>
    </location>
</feature>
<evidence type="ECO:0000313" key="3">
    <source>
        <dbReference type="EMBL" id="KAF2823795.1"/>
    </source>
</evidence>
<accession>A0A6A6ZTZ6</accession>
<proteinExistence type="predicted"/>
<dbReference type="EMBL" id="MU006231">
    <property type="protein sequence ID" value="KAF2823795.1"/>
    <property type="molecule type" value="Genomic_DNA"/>
</dbReference>